<name>A0A1I0RHD4_9RHOB</name>
<evidence type="ECO:0000313" key="9">
    <source>
        <dbReference type="EMBL" id="SEW40342.1"/>
    </source>
</evidence>
<evidence type="ECO:0000256" key="1">
    <source>
        <dbReference type="ARBA" id="ARBA00022448"/>
    </source>
</evidence>
<keyword evidence="2 6" id="KW-0349">Heme</keyword>
<keyword evidence="3 6" id="KW-0479">Metal-binding</keyword>
<dbReference type="Pfam" id="PF13442">
    <property type="entry name" value="Cytochrome_CBB3"/>
    <property type="match status" value="1"/>
</dbReference>
<dbReference type="GO" id="GO:0046872">
    <property type="term" value="F:metal ion binding"/>
    <property type="evidence" value="ECO:0007669"/>
    <property type="project" value="UniProtKB-KW"/>
</dbReference>
<proteinExistence type="predicted"/>
<dbReference type="PANTHER" id="PTHR33751">
    <property type="entry name" value="CBB3-TYPE CYTOCHROME C OXIDASE SUBUNIT FIXP"/>
    <property type="match status" value="1"/>
</dbReference>
<reference evidence="9 10" key="1">
    <citation type="submission" date="2016-10" db="EMBL/GenBank/DDBJ databases">
        <authorList>
            <person name="de Groot N.N."/>
        </authorList>
    </citation>
    <scope>NUCLEOTIDE SEQUENCE [LARGE SCALE GENOMIC DNA]</scope>
    <source>
        <strain evidence="9 10">DSM 17925</strain>
    </source>
</reference>
<keyword evidence="10" id="KW-1185">Reference proteome</keyword>
<dbReference type="GO" id="GO:0009055">
    <property type="term" value="F:electron transfer activity"/>
    <property type="evidence" value="ECO:0007669"/>
    <property type="project" value="InterPro"/>
</dbReference>
<keyword evidence="5 6" id="KW-0408">Iron</keyword>
<dbReference type="AlphaFoldDB" id="A0A1I0RHD4"/>
<evidence type="ECO:0000259" key="8">
    <source>
        <dbReference type="PROSITE" id="PS51007"/>
    </source>
</evidence>
<evidence type="ECO:0000256" key="3">
    <source>
        <dbReference type="ARBA" id="ARBA00022723"/>
    </source>
</evidence>
<dbReference type="SUPFAM" id="SSF46626">
    <property type="entry name" value="Cytochrome c"/>
    <property type="match status" value="2"/>
</dbReference>
<dbReference type="RefSeq" id="WP_089995727.1">
    <property type="nucleotide sequence ID" value="NZ_FOIZ01000002.1"/>
</dbReference>
<organism evidence="9 10">
    <name type="scientific">Cognatiyoonia koreensis</name>
    <dbReference type="NCBI Taxonomy" id="364200"/>
    <lineage>
        <taxon>Bacteria</taxon>
        <taxon>Pseudomonadati</taxon>
        <taxon>Pseudomonadota</taxon>
        <taxon>Alphaproteobacteria</taxon>
        <taxon>Rhodobacterales</taxon>
        <taxon>Paracoccaceae</taxon>
        <taxon>Cognatiyoonia</taxon>
    </lineage>
</organism>
<dbReference type="OrthoDB" id="9808603at2"/>
<dbReference type="InterPro" id="IPR009056">
    <property type="entry name" value="Cyt_c-like_dom"/>
</dbReference>
<dbReference type="EMBL" id="FOIZ01000002">
    <property type="protein sequence ID" value="SEW40342.1"/>
    <property type="molecule type" value="Genomic_DNA"/>
</dbReference>
<dbReference type="Gene3D" id="1.10.760.10">
    <property type="entry name" value="Cytochrome c-like domain"/>
    <property type="match status" value="2"/>
</dbReference>
<evidence type="ECO:0000256" key="2">
    <source>
        <dbReference type="ARBA" id="ARBA00022617"/>
    </source>
</evidence>
<dbReference type="PANTHER" id="PTHR33751:SF9">
    <property type="entry name" value="CYTOCHROME C4"/>
    <property type="match status" value="1"/>
</dbReference>
<dbReference type="STRING" id="364200.SAMN04488515_2699"/>
<dbReference type="Pfam" id="PF00034">
    <property type="entry name" value="Cytochrom_C"/>
    <property type="match status" value="1"/>
</dbReference>
<evidence type="ECO:0000256" key="6">
    <source>
        <dbReference type="PROSITE-ProRule" id="PRU00433"/>
    </source>
</evidence>
<keyword evidence="1" id="KW-0813">Transport</keyword>
<keyword evidence="4" id="KW-0249">Electron transport</keyword>
<evidence type="ECO:0000313" key="10">
    <source>
        <dbReference type="Proteomes" id="UP000199167"/>
    </source>
</evidence>
<sequence>MIGRYLFCLGGLAFAGAAFAQDLPPGDPDAGRKVAGQCRTCHGLDGYAQIPIAPHIGGESETYLVGQLRAFRDGTREHEMMTVVTRGMADQDIADVAAWYSQHEAIATLSADPADAPEACIGCHGTDGIALVDGVPNLAGETNIYIATQLKAYREGKRVHEIMSSVSADLADDDIRRLADWFAAIALEIEPLE</sequence>
<feature type="signal peptide" evidence="7">
    <location>
        <begin position="1"/>
        <end position="20"/>
    </location>
</feature>
<feature type="domain" description="Cytochrome c" evidence="8">
    <location>
        <begin position="101"/>
        <end position="186"/>
    </location>
</feature>
<dbReference type="InterPro" id="IPR050597">
    <property type="entry name" value="Cytochrome_c_Oxidase_Subunit"/>
</dbReference>
<gene>
    <name evidence="9" type="ORF">SAMN04488515_2699</name>
</gene>
<keyword evidence="7" id="KW-0732">Signal</keyword>
<accession>A0A1I0RHD4</accession>
<evidence type="ECO:0000256" key="5">
    <source>
        <dbReference type="ARBA" id="ARBA00023004"/>
    </source>
</evidence>
<dbReference type="InterPro" id="IPR036909">
    <property type="entry name" value="Cyt_c-like_dom_sf"/>
</dbReference>
<feature type="domain" description="Cytochrome c" evidence="8">
    <location>
        <begin position="26"/>
        <end position="104"/>
    </location>
</feature>
<evidence type="ECO:0000256" key="4">
    <source>
        <dbReference type="ARBA" id="ARBA00022982"/>
    </source>
</evidence>
<dbReference type="GO" id="GO:0020037">
    <property type="term" value="F:heme binding"/>
    <property type="evidence" value="ECO:0007669"/>
    <property type="project" value="InterPro"/>
</dbReference>
<evidence type="ECO:0000256" key="7">
    <source>
        <dbReference type="SAM" id="SignalP"/>
    </source>
</evidence>
<dbReference type="Proteomes" id="UP000199167">
    <property type="component" value="Unassembled WGS sequence"/>
</dbReference>
<dbReference type="PROSITE" id="PS51007">
    <property type="entry name" value="CYTC"/>
    <property type="match status" value="2"/>
</dbReference>
<feature type="chain" id="PRO_5011537579" evidence="7">
    <location>
        <begin position="21"/>
        <end position="193"/>
    </location>
</feature>
<protein>
    <submittedName>
        <fullName evidence="9">Cytochrome c553</fullName>
    </submittedName>
</protein>